<name>A0ABQ7RN43_9ASCO</name>
<accession>A0ABQ7RN43</accession>
<dbReference type="Proteomes" id="UP000697297">
    <property type="component" value="Unassembled WGS sequence"/>
</dbReference>
<evidence type="ECO:0000313" key="2">
    <source>
        <dbReference type="EMBL" id="KAG7769014.1"/>
    </source>
</evidence>
<sequence length="182" mass="18437">MSLQTGLERGTARKPVPDGAGDGGAQTADAHADLVAAEPGMSVHEGSERVQHGAGSGDRGAERGAYFDGHERDAAVHADDCVPAAQDGPGLSAQTGHSDRHAREPGAVLLRPAAQGAGARVSGRGPGQAAFPADGRQLDDGDRDAGLGILSVQQNIPHTARNAVRRQAAGGVTVRGLRLQVV</sequence>
<evidence type="ECO:0000256" key="1">
    <source>
        <dbReference type="SAM" id="MobiDB-lite"/>
    </source>
</evidence>
<organism evidence="2 3">
    <name type="scientific">Ogataea haglerorum</name>
    <dbReference type="NCBI Taxonomy" id="1937702"/>
    <lineage>
        <taxon>Eukaryota</taxon>
        <taxon>Fungi</taxon>
        <taxon>Dikarya</taxon>
        <taxon>Ascomycota</taxon>
        <taxon>Saccharomycotina</taxon>
        <taxon>Pichiomycetes</taxon>
        <taxon>Pichiales</taxon>
        <taxon>Pichiaceae</taxon>
        <taxon>Ogataea</taxon>
    </lineage>
</organism>
<gene>
    <name evidence="2" type="ORF">KL946_000297</name>
</gene>
<evidence type="ECO:0000313" key="3">
    <source>
        <dbReference type="Proteomes" id="UP000697297"/>
    </source>
</evidence>
<keyword evidence="3" id="KW-1185">Reference proteome</keyword>
<comment type="caution">
    <text evidence="2">The sequence shown here is derived from an EMBL/GenBank/DDBJ whole genome shotgun (WGS) entry which is preliminary data.</text>
</comment>
<dbReference type="EMBL" id="JAHLUN010000001">
    <property type="protein sequence ID" value="KAG7769014.1"/>
    <property type="molecule type" value="Genomic_DNA"/>
</dbReference>
<proteinExistence type="predicted"/>
<reference evidence="2 3" key="1">
    <citation type="journal article" date="2021" name="G3 (Bethesda)">
        <title>Genomic diversity, chromosomal rearrangements, and interspecies hybridization in the ogataea polymorpha species complex.</title>
        <authorList>
            <person name="Hanson S.J."/>
            <person name="Cinneide E.O."/>
            <person name="Salzberg L.I."/>
            <person name="Wolfe K.H."/>
            <person name="McGowan J."/>
            <person name="Fitzpatrick D.A."/>
            <person name="Matlin K."/>
        </authorList>
    </citation>
    <scope>NUCLEOTIDE SEQUENCE [LARGE SCALE GENOMIC DNA]</scope>
    <source>
        <strain evidence="2">81-436-3</strain>
    </source>
</reference>
<protein>
    <submittedName>
        <fullName evidence="2">Uncharacterized protein</fullName>
    </submittedName>
</protein>
<feature type="region of interest" description="Disordered" evidence="1">
    <location>
        <begin position="1"/>
        <end position="64"/>
    </location>
</feature>
<feature type="region of interest" description="Disordered" evidence="1">
    <location>
        <begin position="80"/>
        <end position="102"/>
    </location>
</feature>